<reference evidence="2 3" key="1">
    <citation type="submission" date="2018-03" db="EMBL/GenBank/DDBJ databases">
        <title>Genomic Encyclopedia of Type Strains, Phase III (KMG-III): the genomes of soil and plant-associated and newly described type strains.</title>
        <authorList>
            <person name="Whitman W."/>
        </authorList>
    </citation>
    <scope>NUCLEOTIDE SEQUENCE [LARGE SCALE GENOMIC DNA]</scope>
    <source>
        <strain evidence="2 3">CGMCC 1.9313</strain>
    </source>
</reference>
<protein>
    <recommendedName>
        <fullName evidence="1">DUF6603 domain-containing protein</fullName>
    </recommendedName>
</protein>
<dbReference type="AlphaFoldDB" id="A0A2T0U5T9"/>
<dbReference type="Proteomes" id="UP000238034">
    <property type="component" value="Unassembled WGS sequence"/>
</dbReference>
<keyword evidence="3" id="KW-1185">Reference proteome</keyword>
<evidence type="ECO:0000313" key="2">
    <source>
        <dbReference type="EMBL" id="PRY53287.1"/>
    </source>
</evidence>
<evidence type="ECO:0000259" key="1">
    <source>
        <dbReference type="Pfam" id="PF20248"/>
    </source>
</evidence>
<dbReference type="Pfam" id="PF20248">
    <property type="entry name" value="DUF6603"/>
    <property type="match status" value="1"/>
</dbReference>
<gene>
    <name evidence="2" type="ORF">B0I27_104297</name>
</gene>
<accession>A0A2T0U5T9</accession>
<dbReference type="RefSeq" id="WP_106292856.1">
    <property type="nucleotide sequence ID" value="NZ_PVTH01000004.1"/>
</dbReference>
<comment type="caution">
    <text evidence="2">The sequence shown here is derived from an EMBL/GenBank/DDBJ whole genome shotgun (WGS) entry which is preliminary data.</text>
</comment>
<name>A0A2T0U5T9_9SPHI</name>
<evidence type="ECO:0000313" key="3">
    <source>
        <dbReference type="Proteomes" id="UP000238034"/>
    </source>
</evidence>
<dbReference type="OrthoDB" id="768262at2"/>
<dbReference type="EMBL" id="PVTH01000004">
    <property type="protein sequence ID" value="PRY53287.1"/>
    <property type="molecule type" value="Genomic_DNA"/>
</dbReference>
<sequence length="1169" mass="128131">MAEENKDFFKSLLSRVKDILAPGINLLSDPQSRAEFLGSLGIQDTGTALAAAPANSLDEYIASESQEVDAFKLASALADLTQLMLSIEGFFRAAIAADSDSEFSAGEALDTFTNMLVLDYIRRRQPTIHSTIRLLSVLSQQTAEQGGSVKFIKEVVFGFFERLGKGFENFESEEDAKVVSDSIFLLLGAGLFIINQKILKGNGIESVSIESGYGFEGVSQSATPVADSIADRSFTYSVSFTPLDDPDNIATLYNTLSLVPKSQGGISLVTDLAGKLDATLPIDENRSLKFDFAGEGIFRVGESPEAEAGKNNKAAISYTDTRKDPTLWSLLDKPSIKIGIGTYMVGFKISPDDFEVKTKIEMPFKFGRGGLSGFPFELLPEKIEEKIPIAFGYSLKRNFFFGDGSAGTDPKAPSTMARTTGEPAEDPGLVAGIAKMVLNAIDFRIPLHQNVGGVLGLQLLNVRTGVEGNFDTIQLETSLDFWLKFGSVLTLSVSRLGMLLTLAKREDNGGVGGYDISPKIKLPNGIGVRVNAEIIKGGGFLYIDEERGEYFGALELEFKNLFSLKAVGLINTIMPDGSKGFSMIVIITAEFSPIQLGFGFTLLAVGGLLGLNRTVQVEPLRIGIKTNAIKSILFPEDVVGNISRIISDIREIFPVKQDQFLIGLMAKFGWGTPTLIKIELGVIVEVPDPKILILGVISTKLPTEEAAVLKLQVNFLGVIDFQNKFIYFEAHLFDSMLVGFPLTGSMAFVVAWGNTSLFAISIGGFHPDFKDYPSVPTLPGAFREMTRIGLSLLSGKNPRLTIECYIAITSNTIQFGAKLELLASGPMGFNLYGMLAFDAIFIFDPFSFGIALEATLAIRKNTSILFGIHFKGVLSGPTPWHVEGEVTFGVLFFDVTIGFSATWGDRPSEITRVTVDLLEKVKQEIFDIRNWRTELAEHQHQAVTLKKPEDEENAPVVLFPFGELRFSQRSIPLNYKIETYGSQVPLDVNLIRISKVKIGSEEEATDDEKEMFSPGHFTKLSESEKLSRKSYEALPSGFKLKDSGKLLTASPHLDPVVMDYELDYTNDDKNLPFKLSIYAFDNMKRYAAASKSELSWLKTASKPLNSPGKVEVEHKGFAIAKTSNLTEYDASFRATTLAEVNNFYDNLIRSNPSLAHEIQVVERYELAEV</sequence>
<feature type="domain" description="DUF6603" evidence="1">
    <location>
        <begin position="454"/>
        <end position="1023"/>
    </location>
</feature>
<proteinExistence type="predicted"/>
<dbReference type="InterPro" id="IPR046538">
    <property type="entry name" value="DUF6603"/>
</dbReference>
<organism evidence="2 3">
    <name type="scientific">Arcticibacter pallidicorallinus</name>
    <dbReference type="NCBI Taxonomy" id="1259464"/>
    <lineage>
        <taxon>Bacteria</taxon>
        <taxon>Pseudomonadati</taxon>
        <taxon>Bacteroidota</taxon>
        <taxon>Sphingobacteriia</taxon>
        <taxon>Sphingobacteriales</taxon>
        <taxon>Sphingobacteriaceae</taxon>
        <taxon>Arcticibacter</taxon>
    </lineage>
</organism>